<feature type="compositionally biased region" description="Basic and acidic residues" evidence="1">
    <location>
        <begin position="1"/>
        <end position="14"/>
    </location>
</feature>
<reference evidence="2" key="2">
    <citation type="submission" date="2020-09" db="EMBL/GenBank/DDBJ databases">
        <authorList>
            <person name="Sun Q."/>
            <person name="Zhou Y."/>
        </authorList>
    </citation>
    <scope>NUCLEOTIDE SEQUENCE</scope>
    <source>
        <strain evidence="2">CGMCC 4.7312</strain>
    </source>
</reference>
<evidence type="ECO:0000313" key="2">
    <source>
        <dbReference type="EMBL" id="GGM67704.1"/>
    </source>
</evidence>
<dbReference type="Proteomes" id="UP000608890">
    <property type="component" value="Unassembled WGS sequence"/>
</dbReference>
<comment type="caution">
    <text evidence="2">The sequence shown here is derived from an EMBL/GenBank/DDBJ whole genome shotgun (WGS) entry which is preliminary data.</text>
</comment>
<accession>A0A917X583</accession>
<evidence type="ECO:0000256" key="1">
    <source>
        <dbReference type="SAM" id="MobiDB-lite"/>
    </source>
</evidence>
<protein>
    <submittedName>
        <fullName evidence="2">Uncharacterized protein</fullName>
    </submittedName>
</protein>
<gene>
    <name evidence="2" type="ORF">GCM10011608_61140</name>
</gene>
<name>A0A917X583_9ACTN</name>
<dbReference type="RefSeq" id="WP_189050743.1">
    <property type="nucleotide sequence ID" value="NZ_BMNB01000060.1"/>
</dbReference>
<dbReference type="InterPro" id="IPR046030">
    <property type="entry name" value="DUF5988"/>
</dbReference>
<keyword evidence="3" id="KW-1185">Reference proteome</keyword>
<proteinExistence type="predicted"/>
<dbReference type="AlphaFoldDB" id="A0A917X583"/>
<evidence type="ECO:0000313" key="3">
    <source>
        <dbReference type="Proteomes" id="UP000608890"/>
    </source>
</evidence>
<reference evidence="2" key="1">
    <citation type="journal article" date="2014" name="Int. J. Syst. Evol. Microbiol.">
        <title>Complete genome sequence of Corynebacterium casei LMG S-19264T (=DSM 44701T), isolated from a smear-ripened cheese.</title>
        <authorList>
            <consortium name="US DOE Joint Genome Institute (JGI-PGF)"/>
            <person name="Walter F."/>
            <person name="Albersmeier A."/>
            <person name="Kalinowski J."/>
            <person name="Ruckert C."/>
        </authorList>
    </citation>
    <scope>NUCLEOTIDE SEQUENCE</scope>
    <source>
        <strain evidence="2">CGMCC 4.7312</strain>
    </source>
</reference>
<sequence length="78" mass="8659">MAIDDHDSEMRGEDAILIGGPSGLPESRRLCQVPDGTTKVKVGYLGGHEHFERTEERLSSTAGLARVYRWSMRTKVAE</sequence>
<dbReference type="EMBL" id="BMNB01000060">
    <property type="protein sequence ID" value="GGM67704.1"/>
    <property type="molecule type" value="Genomic_DNA"/>
</dbReference>
<organism evidence="2 3">
    <name type="scientific">Micromonospora sonchi</name>
    <dbReference type="NCBI Taxonomy" id="1763543"/>
    <lineage>
        <taxon>Bacteria</taxon>
        <taxon>Bacillati</taxon>
        <taxon>Actinomycetota</taxon>
        <taxon>Actinomycetes</taxon>
        <taxon>Micromonosporales</taxon>
        <taxon>Micromonosporaceae</taxon>
        <taxon>Micromonospora</taxon>
    </lineage>
</organism>
<feature type="region of interest" description="Disordered" evidence="1">
    <location>
        <begin position="1"/>
        <end position="23"/>
    </location>
</feature>
<dbReference type="Pfam" id="PF19450">
    <property type="entry name" value="DUF5988"/>
    <property type="match status" value="1"/>
</dbReference>